<dbReference type="AlphaFoldDB" id="A0A381L8C4"/>
<reference evidence="2" key="1">
    <citation type="submission" date="2018-07" db="EMBL/GenBank/DDBJ databases">
        <authorList>
            <person name="Quirk P.G."/>
            <person name="Krulwich T.A."/>
        </authorList>
    </citation>
    <scope>NUCLEOTIDE SEQUENCE</scope>
    <source>
        <strain evidence="2">96224</strain>
    </source>
</reference>
<keyword evidence="1" id="KW-0732">Signal</keyword>
<evidence type="ECO:0000313" key="2">
    <source>
        <dbReference type="EMBL" id="SUZ10158.1"/>
    </source>
</evidence>
<accession>A0A381L8C4</accession>
<evidence type="ECO:0000256" key="1">
    <source>
        <dbReference type="SAM" id="SignalP"/>
    </source>
</evidence>
<feature type="chain" id="PRO_5016937807" evidence="1">
    <location>
        <begin position="23"/>
        <end position="124"/>
    </location>
</feature>
<proteinExistence type="predicted"/>
<name>A0A381L8C4_BLUGR</name>
<dbReference type="EMBL" id="UIGY01000074">
    <property type="protein sequence ID" value="SUZ10158.1"/>
    <property type="molecule type" value="Genomic_DNA"/>
</dbReference>
<protein>
    <submittedName>
        <fullName evidence="2">BgtE-20064</fullName>
    </submittedName>
</protein>
<organism evidence="2">
    <name type="scientific">Blumeria graminis f. sp. tritici 96224</name>
    <dbReference type="NCBI Taxonomy" id="1268274"/>
    <lineage>
        <taxon>Eukaryota</taxon>
        <taxon>Fungi</taxon>
        <taxon>Dikarya</taxon>
        <taxon>Ascomycota</taxon>
        <taxon>Pezizomycotina</taxon>
        <taxon>Leotiomycetes</taxon>
        <taxon>Erysiphales</taxon>
        <taxon>Erysiphaceae</taxon>
        <taxon>Blumeria</taxon>
    </lineage>
</organism>
<sequence>MKFLHLTSIIVLLSQATSISTAILYPRSSSSSSMRLANPMQDIYTAIKRYENNKEEWKSPDSIARMRASAFGFKFLIPFHMDQTWNQNCHENYITSGPDGKLNYWVVISDYGALVRSGPVNVPQ</sequence>
<feature type="signal peptide" evidence="1">
    <location>
        <begin position="1"/>
        <end position="22"/>
    </location>
</feature>
<gene>
    <name evidence="2" type="ORF">BGT96224V2_LOCUS3323</name>
</gene>